<proteinExistence type="predicted"/>
<dbReference type="Pfam" id="PF26138">
    <property type="entry name" value="DUF8040"/>
    <property type="match status" value="1"/>
</dbReference>
<gene>
    <name evidence="2" type="ORF">I308_102041</name>
</gene>
<reference evidence="2 3" key="2">
    <citation type="submission" date="2024-01" db="EMBL/GenBank/DDBJ databases">
        <title>Comparative genomics of Cryptococcus and Kwoniella reveals pathogenesis evolution and contrasting modes of karyotype evolution via chromosome fusion or intercentromeric recombination.</title>
        <authorList>
            <person name="Coelho M.A."/>
            <person name="David-Palma M."/>
            <person name="Shea T."/>
            <person name="Bowers K."/>
            <person name="Mcginley-Smith S."/>
            <person name="Mohammad A.W."/>
            <person name="Gnirke A."/>
            <person name="Yurkov A.M."/>
            <person name="Nowrousian M."/>
            <person name="Sun S."/>
            <person name="Cuomo C.A."/>
            <person name="Heitman J."/>
        </authorList>
    </citation>
    <scope>NUCLEOTIDE SEQUENCE [LARGE SCALE GENOMIC DNA]</scope>
    <source>
        <strain evidence="2 3">IND107</strain>
    </source>
</reference>
<accession>A0ABR3BX10</accession>
<sequence>MLPSERLYLFRRQQRLTILKAAVHATVHTVQAFVEKQFFCKTALHNNSSTGEYLVDFWLSHSHNEVTRPELGVTVDAFKFILKELKIYASLPLADSKHITAEEQLAIFLWICRPAAGSRKAASRFQHSQDTIQRAFRRFYQV</sequence>
<name>A0ABR3BX10_9TREE</name>
<dbReference type="Proteomes" id="UP000054399">
    <property type="component" value="Unassembled WGS sequence"/>
</dbReference>
<comment type="caution">
    <text evidence="2">The sequence shown here is derived from an EMBL/GenBank/DDBJ whole genome shotgun (WGS) entry which is preliminary data.</text>
</comment>
<feature type="domain" description="DUF8040" evidence="1">
    <location>
        <begin position="51"/>
        <end position="139"/>
    </location>
</feature>
<protein>
    <recommendedName>
        <fullName evidence="1">DUF8040 domain-containing protein</fullName>
    </recommendedName>
</protein>
<organism evidence="2 3">
    <name type="scientific">Cryptococcus tetragattii IND107</name>
    <dbReference type="NCBI Taxonomy" id="1296105"/>
    <lineage>
        <taxon>Eukaryota</taxon>
        <taxon>Fungi</taxon>
        <taxon>Dikarya</taxon>
        <taxon>Basidiomycota</taxon>
        <taxon>Agaricomycotina</taxon>
        <taxon>Tremellomycetes</taxon>
        <taxon>Tremellales</taxon>
        <taxon>Cryptococcaceae</taxon>
        <taxon>Cryptococcus</taxon>
        <taxon>Cryptococcus gattii species complex</taxon>
    </lineage>
</organism>
<dbReference type="InterPro" id="IPR058353">
    <property type="entry name" value="DUF8040"/>
</dbReference>
<dbReference type="RefSeq" id="XP_066615369.1">
    <property type="nucleotide sequence ID" value="XM_066756592.1"/>
</dbReference>
<evidence type="ECO:0000313" key="3">
    <source>
        <dbReference type="Proteomes" id="UP000054399"/>
    </source>
</evidence>
<dbReference type="EMBL" id="ATAM02000003">
    <property type="protein sequence ID" value="KAL0252649.1"/>
    <property type="molecule type" value="Genomic_DNA"/>
</dbReference>
<evidence type="ECO:0000259" key="1">
    <source>
        <dbReference type="Pfam" id="PF26138"/>
    </source>
</evidence>
<reference evidence="3" key="1">
    <citation type="submission" date="2015-01" db="EMBL/GenBank/DDBJ databases">
        <title>The Genome Sequence of Cryptococcus gattii MMRL2647.</title>
        <authorList>
            <consortium name="The Broad Institute Genomics Platform"/>
            <person name="Cuomo C."/>
            <person name="Litvintseva A."/>
            <person name="Chen Y."/>
            <person name="Heitman J."/>
            <person name="Sun S."/>
            <person name="Springer D."/>
            <person name="Dromer F."/>
            <person name="Young S."/>
            <person name="Zeng Q."/>
            <person name="Gargeya S."/>
            <person name="Abouelleil A."/>
            <person name="Alvarado L."/>
            <person name="Chapman S.B."/>
            <person name="Gainer-Dewar J."/>
            <person name="Goldberg J."/>
            <person name="Griggs A."/>
            <person name="Gujja S."/>
            <person name="Hansen M."/>
            <person name="Howarth C."/>
            <person name="Imamovic A."/>
            <person name="Larimer J."/>
            <person name="Murphy C."/>
            <person name="Naylor J."/>
            <person name="Pearson M."/>
            <person name="Priest M."/>
            <person name="Roberts A."/>
            <person name="Saif S."/>
            <person name="Shea T."/>
            <person name="Sykes S."/>
            <person name="Wortman J."/>
            <person name="Nusbaum C."/>
            <person name="Birren B."/>
        </authorList>
    </citation>
    <scope>NUCLEOTIDE SEQUENCE [LARGE SCALE GENOMIC DNA]</scope>
    <source>
        <strain evidence="3">IND107</strain>
    </source>
</reference>
<keyword evidence="3" id="KW-1185">Reference proteome</keyword>
<evidence type="ECO:0000313" key="2">
    <source>
        <dbReference type="EMBL" id="KAL0252649.1"/>
    </source>
</evidence>
<dbReference type="GeneID" id="91988899"/>